<proteinExistence type="predicted"/>
<comment type="caution">
    <text evidence="2">The sequence shown here is derived from an EMBL/GenBank/DDBJ whole genome shotgun (WGS) entry which is preliminary data.</text>
</comment>
<protein>
    <submittedName>
        <fullName evidence="2">Uncharacterized protein</fullName>
    </submittedName>
</protein>
<evidence type="ECO:0000313" key="2">
    <source>
        <dbReference type="EMBL" id="TWT55881.1"/>
    </source>
</evidence>
<dbReference type="EMBL" id="SJPK01000021">
    <property type="protein sequence ID" value="TWT55881.1"/>
    <property type="molecule type" value="Genomic_DNA"/>
</dbReference>
<accession>A0A5C5X0R7</accession>
<dbReference type="AlphaFoldDB" id="A0A5C5X0R7"/>
<gene>
    <name evidence="2" type="ORF">CA85_47790</name>
</gene>
<keyword evidence="3" id="KW-1185">Reference proteome</keyword>
<feature type="region of interest" description="Disordered" evidence="1">
    <location>
        <begin position="1"/>
        <end position="69"/>
    </location>
</feature>
<evidence type="ECO:0000256" key="1">
    <source>
        <dbReference type="SAM" id="MobiDB-lite"/>
    </source>
</evidence>
<sequence>MDSRVAQHRMEVSKEIEPVSENCRRVHSETLSPPPQPLSPAKRVGEGRLGKGSELAPGMNRAEENLRKQ</sequence>
<name>A0A5C5X0R7_9BACT</name>
<evidence type="ECO:0000313" key="3">
    <source>
        <dbReference type="Proteomes" id="UP000318053"/>
    </source>
</evidence>
<dbReference type="Proteomes" id="UP000318053">
    <property type="component" value="Unassembled WGS sequence"/>
</dbReference>
<reference evidence="2 3" key="1">
    <citation type="submission" date="2019-02" db="EMBL/GenBank/DDBJ databases">
        <title>Deep-cultivation of Planctomycetes and their phenomic and genomic characterization uncovers novel biology.</title>
        <authorList>
            <person name="Wiegand S."/>
            <person name="Jogler M."/>
            <person name="Boedeker C."/>
            <person name="Pinto D."/>
            <person name="Vollmers J."/>
            <person name="Rivas-Marin E."/>
            <person name="Kohn T."/>
            <person name="Peeters S.H."/>
            <person name="Heuer A."/>
            <person name="Rast P."/>
            <person name="Oberbeckmann S."/>
            <person name="Bunk B."/>
            <person name="Jeske O."/>
            <person name="Meyerdierks A."/>
            <person name="Storesund J.E."/>
            <person name="Kallscheuer N."/>
            <person name="Luecker S."/>
            <person name="Lage O.M."/>
            <person name="Pohl T."/>
            <person name="Merkel B.J."/>
            <person name="Hornburger P."/>
            <person name="Mueller R.-W."/>
            <person name="Bruemmer F."/>
            <person name="Labrenz M."/>
            <person name="Spormann A.M."/>
            <person name="Op Den Camp H."/>
            <person name="Overmann J."/>
            <person name="Amann R."/>
            <person name="Jetten M.S.M."/>
            <person name="Mascher T."/>
            <person name="Medema M.H."/>
            <person name="Devos D.P."/>
            <person name="Kaster A.-K."/>
            <person name="Ovreas L."/>
            <person name="Rohde M."/>
            <person name="Galperin M.Y."/>
            <person name="Jogler C."/>
        </authorList>
    </citation>
    <scope>NUCLEOTIDE SEQUENCE [LARGE SCALE GENOMIC DNA]</scope>
    <source>
        <strain evidence="2 3">CA85</strain>
    </source>
</reference>
<feature type="compositionally biased region" description="Basic and acidic residues" evidence="1">
    <location>
        <begin position="1"/>
        <end position="28"/>
    </location>
</feature>
<organism evidence="2 3">
    <name type="scientific">Allorhodopirellula solitaria</name>
    <dbReference type="NCBI Taxonomy" id="2527987"/>
    <lineage>
        <taxon>Bacteria</taxon>
        <taxon>Pseudomonadati</taxon>
        <taxon>Planctomycetota</taxon>
        <taxon>Planctomycetia</taxon>
        <taxon>Pirellulales</taxon>
        <taxon>Pirellulaceae</taxon>
        <taxon>Allorhodopirellula</taxon>
    </lineage>
</organism>